<reference evidence="3 4" key="1">
    <citation type="submission" date="2019-07" db="EMBL/GenBank/DDBJ databases">
        <title>Insights of Desulfuromonas acetexigens electromicrobiology.</title>
        <authorList>
            <person name="Katuri K."/>
            <person name="Sapireddy V."/>
            <person name="Shaw D.R."/>
            <person name="Saikaly P."/>
        </authorList>
    </citation>
    <scope>NUCLEOTIDE SEQUENCE [LARGE SCALE GENOMIC DNA]</scope>
    <source>
        <strain evidence="3 4">2873</strain>
    </source>
</reference>
<keyword evidence="4" id="KW-1185">Reference proteome</keyword>
<feature type="transmembrane region" description="Helical" evidence="1">
    <location>
        <begin position="160"/>
        <end position="177"/>
    </location>
</feature>
<dbReference type="Proteomes" id="UP000317155">
    <property type="component" value="Unassembled WGS sequence"/>
</dbReference>
<keyword evidence="1" id="KW-1133">Transmembrane helix</keyword>
<dbReference type="OrthoDB" id="5704224at2"/>
<evidence type="ECO:0000313" key="3">
    <source>
        <dbReference type="EMBL" id="TRO82576.1"/>
    </source>
</evidence>
<sequence>MRSTYWKGVFLAWFVLALVTPCLGSSITFEATNLNDSGGADRWAYSYRVSGNFNMFSGFTVYFGVGDSANISASNPQDLGDWDVLTWEPDPGIPDDGAYDAMALVDNASLNSVFNVGFDWMGSSAPGSQYFEIYDENFQILESGYTTLALSAPIATPEPGTFLLVGFGGVALLIFKFRKSNTEA</sequence>
<feature type="domain" description="Ice-binding protein C-terminal" evidence="2">
    <location>
        <begin position="155"/>
        <end position="179"/>
    </location>
</feature>
<accession>A0A550JH94</accession>
<organism evidence="3 4">
    <name type="scientific">Trichloromonas acetexigens</name>
    <dbReference type="NCBI Taxonomy" id="38815"/>
    <lineage>
        <taxon>Bacteria</taxon>
        <taxon>Pseudomonadati</taxon>
        <taxon>Thermodesulfobacteriota</taxon>
        <taxon>Desulfuromonadia</taxon>
        <taxon>Desulfuromonadales</taxon>
        <taxon>Trichloromonadaceae</taxon>
        <taxon>Trichloromonas</taxon>
    </lineage>
</organism>
<keyword evidence="1" id="KW-0472">Membrane</keyword>
<proteinExistence type="predicted"/>
<gene>
    <name evidence="3" type="ORF">FL622_05130</name>
</gene>
<protein>
    <submittedName>
        <fullName evidence="3">PEP-CTERM sorting domain-containing protein</fullName>
    </submittedName>
</protein>
<dbReference type="RefSeq" id="WP_140396637.1">
    <property type="nucleotide sequence ID" value="NZ_FOJJ01000023.1"/>
</dbReference>
<evidence type="ECO:0000259" key="2">
    <source>
        <dbReference type="Pfam" id="PF07589"/>
    </source>
</evidence>
<comment type="caution">
    <text evidence="3">The sequence shown here is derived from an EMBL/GenBank/DDBJ whole genome shotgun (WGS) entry which is preliminary data.</text>
</comment>
<evidence type="ECO:0000313" key="4">
    <source>
        <dbReference type="Proteomes" id="UP000317155"/>
    </source>
</evidence>
<name>A0A550JH94_9BACT</name>
<dbReference type="Pfam" id="PF07589">
    <property type="entry name" value="PEP-CTERM"/>
    <property type="match status" value="1"/>
</dbReference>
<keyword evidence="1" id="KW-0812">Transmembrane</keyword>
<dbReference type="EMBL" id="VJVV01000003">
    <property type="protein sequence ID" value="TRO82576.1"/>
    <property type="molecule type" value="Genomic_DNA"/>
</dbReference>
<dbReference type="AlphaFoldDB" id="A0A550JH94"/>
<evidence type="ECO:0000256" key="1">
    <source>
        <dbReference type="SAM" id="Phobius"/>
    </source>
</evidence>
<dbReference type="InterPro" id="IPR013424">
    <property type="entry name" value="Ice-binding_C"/>
</dbReference>